<organism evidence="9 10">
    <name type="scientific">Pelolinea submarina</name>
    <dbReference type="NCBI Taxonomy" id="913107"/>
    <lineage>
        <taxon>Bacteria</taxon>
        <taxon>Bacillati</taxon>
        <taxon>Chloroflexota</taxon>
        <taxon>Anaerolineae</taxon>
        <taxon>Anaerolineales</taxon>
        <taxon>Anaerolineaceae</taxon>
        <taxon>Pelolinea</taxon>
    </lineage>
</organism>
<dbReference type="InterPro" id="IPR041027">
    <property type="entry name" value="FtsK_alpha"/>
</dbReference>
<evidence type="ECO:0000256" key="6">
    <source>
        <dbReference type="SAM" id="MobiDB-lite"/>
    </source>
</evidence>
<feature type="region of interest" description="Disordered" evidence="6">
    <location>
        <begin position="685"/>
        <end position="711"/>
    </location>
</feature>
<dbReference type="InterPro" id="IPR050206">
    <property type="entry name" value="FtsK/SpoIIIE/SftA"/>
</dbReference>
<evidence type="ECO:0000259" key="8">
    <source>
        <dbReference type="PROSITE" id="PS50901"/>
    </source>
</evidence>
<evidence type="ECO:0000313" key="10">
    <source>
        <dbReference type="Proteomes" id="UP000256388"/>
    </source>
</evidence>
<evidence type="ECO:0000256" key="5">
    <source>
        <dbReference type="PROSITE-ProRule" id="PRU00289"/>
    </source>
</evidence>
<dbReference type="PROSITE" id="PS50901">
    <property type="entry name" value="FTSK"/>
    <property type="match status" value="1"/>
</dbReference>
<dbReference type="Gene3D" id="3.40.50.300">
    <property type="entry name" value="P-loop containing nucleotide triphosphate hydrolases"/>
    <property type="match status" value="1"/>
</dbReference>
<dbReference type="OrthoDB" id="9807790at2"/>
<evidence type="ECO:0000256" key="2">
    <source>
        <dbReference type="ARBA" id="ARBA00022741"/>
    </source>
</evidence>
<feature type="compositionally biased region" description="Acidic residues" evidence="6">
    <location>
        <begin position="701"/>
        <end position="711"/>
    </location>
</feature>
<dbReference type="AlphaFoldDB" id="A0A347ZSA9"/>
<reference evidence="9 10" key="1">
    <citation type="submission" date="2018-08" db="EMBL/GenBank/DDBJ databases">
        <title>Genomic Encyclopedia of Type Strains, Phase IV (KMG-IV): sequencing the most valuable type-strain genomes for metagenomic binning, comparative biology and taxonomic classification.</title>
        <authorList>
            <person name="Goeker M."/>
        </authorList>
    </citation>
    <scope>NUCLEOTIDE SEQUENCE [LARGE SCALE GENOMIC DNA]</scope>
    <source>
        <strain evidence="9 10">DSM 23923</strain>
    </source>
</reference>
<protein>
    <submittedName>
        <fullName evidence="9">S-DNA-T family DNA segregation ATPase FtsK/SpoIIIE</fullName>
    </submittedName>
</protein>
<evidence type="ECO:0000256" key="4">
    <source>
        <dbReference type="ARBA" id="ARBA00023125"/>
    </source>
</evidence>
<proteinExistence type="inferred from homology"/>
<feature type="transmembrane region" description="Helical" evidence="7">
    <location>
        <begin position="68"/>
        <end position="89"/>
    </location>
</feature>
<comment type="caution">
    <text evidence="9">The sequence shown here is derived from an EMBL/GenBank/DDBJ whole genome shotgun (WGS) entry which is preliminary data.</text>
</comment>
<dbReference type="SUPFAM" id="SSF46785">
    <property type="entry name" value="Winged helix' DNA-binding domain"/>
    <property type="match status" value="1"/>
</dbReference>
<keyword evidence="2 5" id="KW-0547">Nucleotide-binding</keyword>
<comment type="similarity">
    <text evidence="1">Belongs to the FtsK/SpoIIIE/SftA family.</text>
</comment>
<dbReference type="Gene3D" id="1.10.10.10">
    <property type="entry name" value="Winged helix-like DNA-binding domain superfamily/Winged helix DNA-binding domain"/>
    <property type="match status" value="1"/>
</dbReference>
<feature type="transmembrane region" description="Helical" evidence="7">
    <location>
        <begin position="30"/>
        <end position="48"/>
    </location>
</feature>
<feature type="transmembrane region" description="Helical" evidence="7">
    <location>
        <begin position="149"/>
        <end position="173"/>
    </location>
</feature>
<feature type="transmembrane region" description="Helical" evidence="7">
    <location>
        <begin position="101"/>
        <end position="120"/>
    </location>
</feature>
<keyword evidence="7" id="KW-0472">Membrane</keyword>
<dbReference type="Pfam" id="PF09397">
    <property type="entry name" value="FtsK_gamma"/>
    <property type="match status" value="1"/>
</dbReference>
<keyword evidence="3 5" id="KW-0067">ATP-binding</keyword>
<dbReference type="GO" id="GO:0003677">
    <property type="term" value="F:DNA binding"/>
    <property type="evidence" value="ECO:0007669"/>
    <property type="project" value="UniProtKB-KW"/>
</dbReference>
<dbReference type="EMBL" id="QUMS01000001">
    <property type="protein sequence ID" value="REG11244.1"/>
    <property type="molecule type" value="Genomic_DNA"/>
</dbReference>
<evidence type="ECO:0000256" key="1">
    <source>
        <dbReference type="ARBA" id="ARBA00006474"/>
    </source>
</evidence>
<feature type="binding site" evidence="5">
    <location>
        <begin position="394"/>
        <end position="401"/>
    </location>
    <ligand>
        <name>ATP</name>
        <dbReference type="ChEBI" id="CHEBI:30616"/>
    </ligand>
</feature>
<dbReference type="SMART" id="SM00843">
    <property type="entry name" value="Ftsk_gamma"/>
    <property type="match status" value="1"/>
</dbReference>
<dbReference type="SUPFAM" id="SSF52540">
    <property type="entry name" value="P-loop containing nucleoside triphosphate hydrolases"/>
    <property type="match status" value="1"/>
</dbReference>
<sequence length="711" mass="77806">MVNTRKPQPPEKKNIGNVLAQTIKRFGQDVVGILIVSTAIITALNILGLTSGTVANLWTDWIVNGFGWGTYILVALVIYIGLLILFRRIEQFPRLNLKRIISLELSLFSMLALFSAFFGFSVDRAHLGLDGGVIGWGLASIFKGFLGNVLATALLLVVWLLTTLAGIGFLLPLSRKLDRYFNRVLQTTVNNDFSQDSSVESDLEEKQPAPTEGTYPQTATPAAAAPTRQLALPPMDLLLDAQTSTSDEPFIHAKAIQIEKTLEEFGIPARVAGYRVGPTIIQYAVEPGYVEKVNEEGDIVRKKVRVSQISGLSRDLTLALGVDRLRIEAPIPGHSFVGIEIPNTSSSLVRLKTILNSVEFKAKPAPLNLALGLNVSGAPVIADLTRMPHVLVAGTTGSGKSVCITSLIACLVMNNTPDDLRIAILDPKMVELLRFNGLPHLMGKVETQLDRMLGVLAWAIKEMDDRYKKLEAVNARDLEAYNAKMARRGGEHLPKIVIFIDELADLMLSAPDSTEGYLVRLAQMARATGIHLVVATQRPSTNIITGLIKANFPARISFMMASSVDSRVILDANGAETLMGRGDMLFLDPETAGLKRAQAVLVDDREIENIIAYWKNATQTETPAEEPAPWEGLVPSMGDDADDLIEEAIKLVRQEGHTSTSRLQRKLRIGFPRAARLMDELEERGIVGPVESGGREREVLFDDPPDEPEAY</sequence>
<keyword evidence="4" id="KW-0238">DNA-binding</keyword>
<feature type="region of interest" description="Disordered" evidence="6">
    <location>
        <begin position="195"/>
        <end position="224"/>
    </location>
</feature>
<dbReference type="InterPro" id="IPR036388">
    <property type="entry name" value="WH-like_DNA-bd_sf"/>
</dbReference>
<feature type="domain" description="FtsK" evidence="8">
    <location>
        <begin position="377"/>
        <end position="567"/>
    </location>
</feature>
<dbReference type="Proteomes" id="UP000256388">
    <property type="component" value="Unassembled WGS sequence"/>
</dbReference>
<dbReference type="InterPro" id="IPR002543">
    <property type="entry name" value="FtsK_dom"/>
</dbReference>
<dbReference type="InterPro" id="IPR036390">
    <property type="entry name" value="WH_DNA-bd_sf"/>
</dbReference>
<gene>
    <name evidence="9" type="ORF">DFR64_1122</name>
</gene>
<evidence type="ECO:0000256" key="3">
    <source>
        <dbReference type="ARBA" id="ARBA00022840"/>
    </source>
</evidence>
<dbReference type="Pfam" id="PF17854">
    <property type="entry name" value="FtsK_alpha"/>
    <property type="match status" value="1"/>
</dbReference>
<accession>A0A347ZSA9</accession>
<dbReference type="CDD" id="cd01127">
    <property type="entry name" value="TrwB_TraG_TraD_VirD4"/>
    <property type="match status" value="1"/>
</dbReference>
<dbReference type="RefSeq" id="WP_116224381.1">
    <property type="nucleotide sequence ID" value="NZ_AP018437.1"/>
</dbReference>
<keyword evidence="7" id="KW-0812">Transmembrane</keyword>
<dbReference type="Gene3D" id="3.30.980.40">
    <property type="match status" value="1"/>
</dbReference>
<evidence type="ECO:0000256" key="7">
    <source>
        <dbReference type="SAM" id="Phobius"/>
    </source>
</evidence>
<name>A0A347ZSA9_9CHLR</name>
<dbReference type="PANTHER" id="PTHR22683:SF41">
    <property type="entry name" value="DNA TRANSLOCASE FTSK"/>
    <property type="match status" value="1"/>
</dbReference>
<dbReference type="InterPro" id="IPR027417">
    <property type="entry name" value="P-loop_NTPase"/>
</dbReference>
<keyword evidence="10" id="KW-1185">Reference proteome</keyword>
<dbReference type="GO" id="GO:0005524">
    <property type="term" value="F:ATP binding"/>
    <property type="evidence" value="ECO:0007669"/>
    <property type="project" value="UniProtKB-UniRule"/>
</dbReference>
<dbReference type="Pfam" id="PF01580">
    <property type="entry name" value="FtsK_SpoIIIE"/>
    <property type="match status" value="1"/>
</dbReference>
<dbReference type="PANTHER" id="PTHR22683">
    <property type="entry name" value="SPORULATION PROTEIN RELATED"/>
    <property type="match status" value="1"/>
</dbReference>
<evidence type="ECO:0000313" key="9">
    <source>
        <dbReference type="EMBL" id="REG11244.1"/>
    </source>
</evidence>
<keyword evidence="7" id="KW-1133">Transmembrane helix</keyword>
<dbReference type="InterPro" id="IPR018541">
    <property type="entry name" value="Ftsk_gamma"/>
</dbReference>